<feature type="region of interest" description="Disordered" evidence="1">
    <location>
        <begin position="1"/>
        <end position="49"/>
    </location>
</feature>
<keyword evidence="4" id="KW-1185">Reference proteome</keyword>
<reference evidence="3 4" key="1">
    <citation type="submission" date="2019-02" db="EMBL/GenBank/DDBJ databases">
        <title>Deep-cultivation of Planctomycetes and their phenomic and genomic characterization uncovers novel biology.</title>
        <authorList>
            <person name="Wiegand S."/>
            <person name="Jogler M."/>
            <person name="Boedeker C."/>
            <person name="Pinto D."/>
            <person name="Vollmers J."/>
            <person name="Rivas-Marin E."/>
            <person name="Kohn T."/>
            <person name="Peeters S.H."/>
            <person name="Heuer A."/>
            <person name="Rast P."/>
            <person name="Oberbeckmann S."/>
            <person name="Bunk B."/>
            <person name="Jeske O."/>
            <person name="Meyerdierks A."/>
            <person name="Storesund J.E."/>
            <person name="Kallscheuer N."/>
            <person name="Luecker S."/>
            <person name="Lage O.M."/>
            <person name="Pohl T."/>
            <person name="Merkel B.J."/>
            <person name="Hornburger P."/>
            <person name="Mueller R.-W."/>
            <person name="Bruemmer F."/>
            <person name="Labrenz M."/>
            <person name="Spormann A.M."/>
            <person name="Op den Camp H."/>
            <person name="Overmann J."/>
            <person name="Amann R."/>
            <person name="Jetten M.S.M."/>
            <person name="Mascher T."/>
            <person name="Medema M.H."/>
            <person name="Devos D.P."/>
            <person name="Kaster A.-K."/>
            <person name="Ovreas L."/>
            <person name="Rohde M."/>
            <person name="Galperin M.Y."/>
            <person name="Jogler C."/>
        </authorList>
    </citation>
    <scope>NUCLEOTIDE SEQUENCE [LARGE SCALE GENOMIC DNA]</scope>
    <source>
        <strain evidence="3 4">Pan189</strain>
    </source>
</reference>
<organism evidence="3 4">
    <name type="scientific">Stratiformator vulcanicus</name>
    <dbReference type="NCBI Taxonomy" id="2527980"/>
    <lineage>
        <taxon>Bacteria</taxon>
        <taxon>Pseudomonadati</taxon>
        <taxon>Planctomycetota</taxon>
        <taxon>Planctomycetia</taxon>
        <taxon>Planctomycetales</taxon>
        <taxon>Planctomycetaceae</taxon>
        <taxon>Stratiformator</taxon>
    </lineage>
</organism>
<dbReference type="Proteomes" id="UP000317318">
    <property type="component" value="Chromosome"/>
</dbReference>
<dbReference type="EMBL" id="CP036268">
    <property type="protein sequence ID" value="QDT38623.1"/>
    <property type="molecule type" value="Genomic_DNA"/>
</dbReference>
<sequence>MARRPKRDRSENSPEDTANKSEPPKKTKKPPIRKSDAVSDSPEGESVPSRSRFAWLGPAFLIVLAGGIWFAPEIVARTALREAVLERIFPAEVRSRLQIGNVSAGWLNGIRADRVRLRGSADLDVFRAETIELRQPLWKLILDPTDIGTVALFDPVVTSAIRPGGSELEDALAPLLEGEGGTIPAGRVIVENGTISLTSRLGTRVTQLDAIDADFTWPRGVFDPTRLSASARVSDGEQHGQLKITFQDSEQPVDTAQDEFQLVGSTNVTARAAQFSAEDIPLAAALPAFDRLGIDGELFGTLDGRLSGAAVPATENTAAQLSVEGQIDVSRLIARGGPLAEGDRLTLSKCRLLGELTAKNGRLHFRDVALESDIAKCEIDGTQQLPNLDPQNLLRDLLANAPNQDFNWSGSIDLARTSDMLGRTLRLKESLDSGSVRFNYSSEETTNGREWSTRLNVTDLVSQNGTRWQKPFELIADASSTNGRFLIDRLVCRSAFLNADGSGSESGATIKMDCDLDRLRSELERFVSFGDNQLSGVIAADLGFERSSDKGVTTVAANGIGRNLKLVWGDLSLAEPRIGFDTKFSGYPEGQSFDTIESLTCRLEASGDELDLTLLSPLTLTDRNAPQSFQLKLSGNLARWHDRAKPWMPDDSLKVKGTGELTSELRITPTELSLIEAKLNANDFALDTPQLAIRDRRVEVETSAVIDRLTGRIRAPETVWISSSLSARIKNFEYVPEPNGARVVAVALFRGSVGRVGQWFYTASKSPPYWISGVGEGRVALEHDTSGPAMQWQMNVENPVVSRLAQTASAMPAGNWETVWSGRLAQLRGTAKLVSQVDSAELIDCSIELPEGAATFNGIINEVSGRAIADISGQVKLDTATLGPALSKIVGGEVAFVGRTNKPFFIRGPLVPPADALVSPELQAEAGLSWSSGRFYGLEAGPAELDVILKDGTASITPFEMRLSQGKLLGRGDIDLKSSQPVLSMTPGPLVERMKITRQVANGWLKYIAPLVADAAELNGSFSLALAEAQLPLNNISSGRAAGTIEVHSGTVTQGGLATSLSNTVRDVSRILSVGRIKAEPLPPLKLPPQKVVFRLANGAVTHDRFIVRAGDNLTIQTRGTVTTDGRLDIVASVPVQDRWVKDDGPSAALKGQTVSVPLRGSFSQPRVEPTFLNNLMQQVGAQKLQESIGRGLDGVGDGINRALDGLFD</sequence>
<proteinExistence type="predicted"/>
<keyword evidence="2" id="KW-1133">Transmembrane helix</keyword>
<keyword evidence="2" id="KW-0812">Transmembrane</keyword>
<feature type="compositionally biased region" description="Basic and acidic residues" evidence="1">
    <location>
        <begin position="8"/>
        <end position="25"/>
    </location>
</feature>
<evidence type="ECO:0000256" key="1">
    <source>
        <dbReference type="SAM" id="MobiDB-lite"/>
    </source>
</evidence>
<dbReference type="PANTHER" id="PTHR30441:SF8">
    <property type="entry name" value="DUF748 DOMAIN-CONTAINING PROTEIN"/>
    <property type="match status" value="1"/>
</dbReference>
<dbReference type="InterPro" id="IPR052894">
    <property type="entry name" value="AsmA-related"/>
</dbReference>
<dbReference type="GO" id="GO:0005886">
    <property type="term" value="C:plasma membrane"/>
    <property type="evidence" value="ECO:0007669"/>
    <property type="project" value="TreeGrafter"/>
</dbReference>
<evidence type="ECO:0000256" key="2">
    <source>
        <dbReference type="SAM" id="Phobius"/>
    </source>
</evidence>
<gene>
    <name evidence="3" type="ORF">Pan189_30180</name>
</gene>
<evidence type="ECO:0008006" key="5">
    <source>
        <dbReference type="Google" id="ProtNLM"/>
    </source>
</evidence>
<feature type="transmembrane region" description="Helical" evidence="2">
    <location>
        <begin position="53"/>
        <end position="71"/>
    </location>
</feature>
<evidence type="ECO:0000313" key="3">
    <source>
        <dbReference type="EMBL" id="QDT38623.1"/>
    </source>
</evidence>
<evidence type="ECO:0000313" key="4">
    <source>
        <dbReference type="Proteomes" id="UP000317318"/>
    </source>
</evidence>
<dbReference type="PANTHER" id="PTHR30441">
    <property type="entry name" value="DUF748 DOMAIN-CONTAINING PROTEIN"/>
    <property type="match status" value="1"/>
</dbReference>
<name>A0A517R467_9PLAN</name>
<dbReference type="KEGG" id="svp:Pan189_30180"/>
<accession>A0A517R467</accession>
<dbReference type="AlphaFoldDB" id="A0A517R467"/>
<protein>
    <recommendedName>
        <fullName evidence="5">Assembly protein</fullName>
    </recommendedName>
</protein>
<dbReference type="GO" id="GO:0090313">
    <property type="term" value="P:regulation of protein targeting to membrane"/>
    <property type="evidence" value="ECO:0007669"/>
    <property type="project" value="TreeGrafter"/>
</dbReference>
<keyword evidence="2" id="KW-0472">Membrane</keyword>